<proteinExistence type="predicted"/>
<organism evidence="1 2">
    <name type="scientific">Zhongshania guokunii</name>
    <dbReference type="NCBI Taxonomy" id="641783"/>
    <lineage>
        <taxon>Bacteria</taxon>
        <taxon>Pseudomonadati</taxon>
        <taxon>Pseudomonadota</taxon>
        <taxon>Gammaproteobacteria</taxon>
        <taxon>Cellvibrionales</taxon>
        <taxon>Spongiibacteraceae</taxon>
        <taxon>Zhongshania</taxon>
    </lineage>
</organism>
<evidence type="ECO:0008006" key="3">
    <source>
        <dbReference type="Google" id="ProtNLM"/>
    </source>
</evidence>
<protein>
    <recommendedName>
        <fullName evidence="3">Norphogenetic protein</fullName>
    </recommendedName>
</protein>
<gene>
    <name evidence="1" type="ORF">AB4876_09460</name>
</gene>
<evidence type="ECO:0000313" key="2">
    <source>
        <dbReference type="Proteomes" id="UP001557485"/>
    </source>
</evidence>
<name>A0ABV3U5A4_9GAMM</name>
<reference evidence="1 2" key="1">
    <citation type="journal article" date="2011" name="Int. J. Syst. Evol. Microbiol.">
        <title>Zhongshania antarctica gen. nov., sp. nov. and Zhongshania guokunii sp. nov., gammaproteobacteria respectively isolated from coastal attached (fast) ice and surface seawater of the Antarctic.</title>
        <authorList>
            <person name="Li H.J."/>
            <person name="Zhang X.Y."/>
            <person name="Chen C.X."/>
            <person name="Zhang Y.J."/>
            <person name="Gao Z.M."/>
            <person name="Yu Y."/>
            <person name="Chen X.L."/>
            <person name="Chen B."/>
            <person name="Zhang Y.Z."/>
        </authorList>
    </citation>
    <scope>NUCLEOTIDE SEQUENCE [LARGE SCALE GENOMIC DNA]</scope>
    <source>
        <strain evidence="1 2">ZS6-22T</strain>
    </source>
</reference>
<dbReference type="EMBL" id="JBFRYA010000007">
    <property type="protein sequence ID" value="MEX1669139.1"/>
    <property type="molecule type" value="Genomic_DNA"/>
</dbReference>
<evidence type="ECO:0000313" key="1">
    <source>
        <dbReference type="EMBL" id="MEX1669139.1"/>
    </source>
</evidence>
<keyword evidence="2" id="KW-1185">Reference proteome</keyword>
<comment type="caution">
    <text evidence="1">The sequence shown here is derived from an EMBL/GenBank/DDBJ whole genome shotgun (WGS) entry which is preliminary data.</text>
</comment>
<dbReference type="Proteomes" id="UP001557485">
    <property type="component" value="Unassembled WGS sequence"/>
</dbReference>
<dbReference type="RefSeq" id="WP_368381410.1">
    <property type="nucleotide sequence ID" value="NZ_JBFRYA010000007.1"/>
</dbReference>
<sequence>MRCVIVASGPSAEGFVPPAGVTVIAVNGAIEWLARADYWFTLDPSADNMRRMKRRRHGVKYCAAVSDYIVLPAGIDRYKRIARRGEAPARSTPEWWLWRWSAVLGLNKEAGQINTGNSAYGALGLAYHLGAERVALVGVDASAEERVGRGWPNDLSHLPLLFESALSQIDVINCGAMVSKLPAMSIAEGMEWLTQ</sequence>
<accession>A0ABV3U5A4</accession>